<proteinExistence type="predicted"/>
<accession>A0A9X3DGR2</accession>
<organism evidence="1 2">
    <name type="scientific">Pedobacter agri</name>
    <dbReference type="NCBI Taxonomy" id="454586"/>
    <lineage>
        <taxon>Bacteria</taxon>
        <taxon>Pseudomonadati</taxon>
        <taxon>Bacteroidota</taxon>
        <taxon>Sphingobacteriia</taxon>
        <taxon>Sphingobacteriales</taxon>
        <taxon>Sphingobacteriaceae</taxon>
        <taxon>Pedobacter</taxon>
    </lineage>
</organism>
<name>A0A9X3DGR2_9SPHI</name>
<gene>
    <name evidence="1" type="ORF">OQZ29_22195</name>
</gene>
<keyword evidence="2" id="KW-1185">Reference proteome</keyword>
<reference evidence="1" key="1">
    <citation type="submission" date="2022-11" db="EMBL/GenBank/DDBJ databases">
        <authorList>
            <person name="Graham C."/>
            <person name="Newman J.D."/>
        </authorList>
    </citation>
    <scope>NUCLEOTIDE SEQUENCE</scope>
    <source>
        <strain evidence="1">DSM 19486</strain>
    </source>
</reference>
<dbReference type="InterPro" id="IPR014710">
    <property type="entry name" value="RmlC-like_jellyroll"/>
</dbReference>
<dbReference type="RefSeq" id="WP_029204414.1">
    <property type="nucleotide sequence ID" value="NZ_JAPJUH010000008.1"/>
</dbReference>
<protein>
    <submittedName>
        <fullName evidence="1">Crp/Fnr family transcriptional regulator</fullName>
    </submittedName>
</protein>
<dbReference type="Gene3D" id="2.60.120.10">
    <property type="entry name" value="Jelly Rolls"/>
    <property type="match status" value="1"/>
</dbReference>
<dbReference type="InterPro" id="IPR018490">
    <property type="entry name" value="cNMP-bd_dom_sf"/>
</dbReference>
<evidence type="ECO:0000313" key="2">
    <source>
        <dbReference type="Proteomes" id="UP001142592"/>
    </source>
</evidence>
<comment type="caution">
    <text evidence="1">The sequence shown here is derived from an EMBL/GenBank/DDBJ whole genome shotgun (WGS) entry which is preliminary data.</text>
</comment>
<dbReference type="EMBL" id="JAPJUH010000008">
    <property type="protein sequence ID" value="MCX3267488.1"/>
    <property type="molecule type" value="Genomic_DNA"/>
</dbReference>
<sequence length="210" mass="24071">MNLKNEFGDNKWDNFGGISPLIAVFKSFHMLSPEIEQIINEQTFPVAFAKGKHLASPLKRNRYIFLIIKGAVHGYIKAGNQKITTWIAAEAELAGSIRNLWKEVDSDEYIESIEPVLAIAVPHSMSRYLYDHFSIANYVGRKMTEIYYQGASERAFIARLPTAAKRYARFLVSYHHLLERVPLKYIASFLAMRLETLSRIRSAAREDTKK</sequence>
<dbReference type="AlphaFoldDB" id="A0A9X3DGR2"/>
<evidence type="ECO:0000313" key="1">
    <source>
        <dbReference type="EMBL" id="MCX3267488.1"/>
    </source>
</evidence>
<dbReference type="Proteomes" id="UP001142592">
    <property type="component" value="Unassembled WGS sequence"/>
</dbReference>
<dbReference type="SUPFAM" id="SSF51206">
    <property type="entry name" value="cAMP-binding domain-like"/>
    <property type="match status" value="1"/>
</dbReference>